<comment type="caution">
    <text evidence="2">The sequence shown here is derived from an EMBL/GenBank/DDBJ whole genome shotgun (WGS) entry which is preliminary data.</text>
</comment>
<feature type="transmembrane region" description="Helical" evidence="1">
    <location>
        <begin position="35"/>
        <end position="54"/>
    </location>
</feature>
<sequence length="150" mass="16872">MRDWELDSHARRRCAGAGIAPTQCNLLAHSYTVLYVMYCMPTFVNATMFLRITLDNRLQRGPHISVELARLVCFGCFYSVMSCDGISLWGDAADIHRILVLQKRAVRAIYETIIWSGLGIEDQGVQVREYRSGKGSAVDLIAATHLYESL</sequence>
<keyword evidence="3" id="KW-1185">Reference proteome</keyword>
<dbReference type="EMBL" id="BGZK01003277">
    <property type="protein sequence ID" value="GBO99463.1"/>
    <property type="molecule type" value="Genomic_DNA"/>
</dbReference>
<dbReference type="Proteomes" id="UP000299102">
    <property type="component" value="Unassembled WGS sequence"/>
</dbReference>
<dbReference type="AlphaFoldDB" id="A0A4C1SBN8"/>
<accession>A0A4C1SBN8</accession>
<gene>
    <name evidence="2" type="ORF">EVAR_87326_1</name>
</gene>
<keyword evidence="1" id="KW-1133">Transmembrane helix</keyword>
<protein>
    <submittedName>
        <fullName evidence="2">Uncharacterized protein</fullName>
    </submittedName>
</protein>
<proteinExistence type="predicted"/>
<evidence type="ECO:0000313" key="2">
    <source>
        <dbReference type="EMBL" id="GBO99463.1"/>
    </source>
</evidence>
<dbReference type="OrthoDB" id="414730at2759"/>
<reference evidence="2 3" key="1">
    <citation type="journal article" date="2019" name="Commun. Biol.">
        <title>The bagworm genome reveals a unique fibroin gene that provides high tensile strength.</title>
        <authorList>
            <person name="Kono N."/>
            <person name="Nakamura H."/>
            <person name="Ohtoshi R."/>
            <person name="Tomita M."/>
            <person name="Numata K."/>
            <person name="Arakawa K."/>
        </authorList>
    </citation>
    <scope>NUCLEOTIDE SEQUENCE [LARGE SCALE GENOMIC DNA]</scope>
</reference>
<evidence type="ECO:0000313" key="3">
    <source>
        <dbReference type="Proteomes" id="UP000299102"/>
    </source>
</evidence>
<keyword evidence="1" id="KW-0472">Membrane</keyword>
<evidence type="ECO:0000256" key="1">
    <source>
        <dbReference type="SAM" id="Phobius"/>
    </source>
</evidence>
<name>A0A4C1SBN8_EUMVA</name>
<keyword evidence="1" id="KW-0812">Transmembrane</keyword>
<organism evidence="2 3">
    <name type="scientific">Eumeta variegata</name>
    <name type="common">Bagworm moth</name>
    <name type="synonym">Eumeta japonica</name>
    <dbReference type="NCBI Taxonomy" id="151549"/>
    <lineage>
        <taxon>Eukaryota</taxon>
        <taxon>Metazoa</taxon>
        <taxon>Ecdysozoa</taxon>
        <taxon>Arthropoda</taxon>
        <taxon>Hexapoda</taxon>
        <taxon>Insecta</taxon>
        <taxon>Pterygota</taxon>
        <taxon>Neoptera</taxon>
        <taxon>Endopterygota</taxon>
        <taxon>Lepidoptera</taxon>
        <taxon>Glossata</taxon>
        <taxon>Ditrysia</taxon>
        <taxon>Tineoidea</taxon>
        <taxon>Psychidae</taxon>
        <taxon>Oiketicinae</taxon>
        <taxon>Eumeta</taxon>
    </lineage>
</organism>